<dbReference type="EMBL" id="JAOTPL010000007">
    <property type="protein sequence ID" value="MCU7694158.1"/>
    <property type="molecule type" value="Genomic_DNA"/>
</dbReference>
<evidence type="ECO:0000259" key="2">
    <source>
        <dbReference type="Pfam" id="PF16343"/>
    </source>
</evidence>
<organism evidence="3 4">
    <name type="scientific">Haoranjiania flava</name>
    <dbReference type="NCBI Taxonomy" id="1856322"/>
    <lineage>
        <taxon>Bacteria</taxon>
        <taxon>Pseudomonadati</taxon>
        <taxon>Bacteroidota</taxon>
        <taxon>Chitinophagia</taxon>
        <taxon>Chitinophagales</taxon>
        <taxon>Chitinophagaceae</taxon>
        <taxon>Haoranjiania</taxon>
    </lineage>
</organism>
<keyword evidence="4" id="KW-1185">Reference proteome</keyword>
<protein>
    <submittedName>
        <fullName evidence="3">DUF4973 domain-containing protein</fullName>
    </submittedName>
</protein>
<feature type="domain" description="BT-3044-like C-terminal" evidence="1">
    <location>
        <begin position="160"/>
        <end position="301"/>
    </location>
</feature>
<evidence type="ECO:0000259" key="1">
    <source>
        <dbReference type="Pfam" id="PF14274"/>
    </source>
</evidence>
<comment type="caution">
    <text evidence="3">The sequence shown here is derived from an EMBL/GenBank/DDBJ whole genome shotgun (WGS) entry which is preliminary data.</text>
</comment>
<dbReference type="Gene3D" id="2.60.40.1740">
    <property type="entry name" value="hypothetical protein (bacova_03559)"/>
    <property type="match status" value="1"/>
</dbReference>
<proteinExistence type="predicted"/>
<evidence type="ECO:0000313" key="4">
    <source>
        <dbReference type="Proteomes" id="UP001209317"/>
    </source>
</evidence>
<dbReference type="PROSITE" id="PS51257">
    <property type="entry name" value="PROKAR_LIPOPROTEIN"/>
    <property type="match status" value="1"/>
</dbReference>
<reference evidence="3" key="1">
    <citation type="submission" date="2022-10" db="EMBL/GenBank/DDBJ databases">
        <authorList>
            <person name="Kim H.S."/>
            <person name="Kim J.-S."/>
            <person name="Suh M.K."/>
            <person name="Eom M.K."/>
            <person name="Lee J.-S."/>
        </authorList>
    </citation>
    <scope>NUCLEOTIDE SEQUENCE</scope>
    <source>
        <strain evidence="3">LIP-5</strain>
    </source>
</reference>
<dbReference type="Pfam" id="PF14274">
    <property type="entry name" value="BT_3044-like_C"/>
    <property type="match status" value="1"/>
</dbReference>
<feature type="domain" description="DUF4973" evidence="2">
    <location>
        <begin position="22"/>
        <end position="145"/>
    </location>
</feature>
<dbReference type="InterPro" id="IPR025371">
    <property type="entry name" value="BT_3044-like_C"/>
</dbReference>
<dbReference type="RefSeq" id="WP_263037644.1">
    <property type="nucleotide sequence ID" value="NZ_JAOTPL010000007.1"/>
</dbReference>
<dbReference type="InterPro" id="IPR032509">
    <property type="entry name" value="DUF4973"/>
</dbReference>
<sequence length="320" mass="37031">MKKAHLYLLFILITTVSCNKEWEEELYNKDVSFVRNGVVNVYAKYKSQGGVVPVKVPVLLSGSTGNNEDIQVTIAIDKDTLDNLNFDRFRLRKDLYFIELPEGNYSFQSMTTTIPKDSLEGFFNLNLRLEGMDMINKYILPLKITATSKSNVNTRRWFSKSLMQIIPFNDYSGVYSNAGQMWNRDIPENKQTALSVGTRTAWVVNENTVFFFAGVLEEEAFERAKYKVYAKFNADSTVSLWSDNSAINFSQKRGTYTISKKMDEVQPYLEKTYVTMNLEYWFSDLSNPEYPINYRFTGPMTLEKVKNIQIPEEDQQVQMP</sequence>
<dbReference type="Gene3D" id="2.40.128.440">
    <property type="entry name" value="Uncharacterised protein PF14274, DUF4361"/>
    <property type="match status" value="1"/>
</dbReference>
<dbReference type="Pfam" id="PF16343">
    <property type="entry name" value="DUF4973"/>
    <property type="match status" value="1"/>
</dbReference>
<dbReference type="Proteomes" id="UP001209317">
    <property type="component" value="Unassembled WGS sequence"/>
</dbReference>
<accession>A0AAE3ILQ4</accession>
<gene>
    <name evidence="3" type="ORF">OD355_06480</name>
</gene>
<dbReference type="AlphaFoldDB" id="A0AAE3ILQ4"/>
<evidence type="ECO:0000313" key="3">
    <source>
        <dbReference type="EMBL" id="MCU7694158.1"/>
    </source>
</evidence>
<name>A0AAE3ILQ4_9BACT</name>